<feature type="compositionally biased region" description="Low complexity" evidence="1">
    <location>
        <begin position="115"/>
        <end position="124"/>
    </location>
</feature>
<feature type="region of interest" description="Disordered" evidence="1">
    <location>
        <begin position="241"/>
        <end position="266"/>
    </location>
</feature>
<keyword evidence="2" id="KW-0812">Transmembrane</keyword>
<protein>
    <submittedName>
        <fullName evidence="4">Uncharacterized protein</fullName>
    </submittedName>
</protein>
<feature type="transmembrane region" description="Helical" evidence="2">
    <location>
        <begin position="306"/>
        <end position="329"/>
    </location>
</feature>
<evidence type="ECO:0000256" key="1">
    <source>
        <dbReference type="SAM" id="MobiDB-lite"/>
    </source>
</evidence>
<feature type="compositionally biased region" description="Polar residues" evidence="1">
    <location>
        <begin position="255"/>
        <end position="266"/>
    </location>
</feature>
<evidence type="ECO:0000313" key="4">
    <source>
        <dbReference type="EMBL" id="CAL4064026.1"/>
    </source>
</evidence>
<gene>
    <name evidence="4" type="ORF">MNOR_LOCUS3778</name>
</gene>
<reference evidence="4 5" key="1">
    <citation type="submission" date="2024-05" db="EMBL/GenBank/DDBJ databases">
        <authorList>
            <person name="Wallberg A."/>
        </authorList>
    </citation>
    <scope>NUCLEOTIDE SEQUENCE [LARGE SCALE GENOMIC DNA]</scope>
</reference>
<evidence type="ECO:0000256" key="2">
    <source>
        <dbReference type="SAM" id="Phobius"/>
    </source>
</evidence>
<accession>A0AAV2PVK7</accession>
<evidence type="ECO:0000256" key="3">
    <source>
        <dbReference type="SAM" id="SignalP"/>
    </source>
</evidence>
<keyword evidence="3" id="KW-0732">Signal</keyword>
<feature type="chain" id="PRO_5043898313" evidence="3">
    <location>
        <begin position="22"/>
        <end position="330"/>
    </location>
</feature>
<sequence length="330" mass="35335">MQFMIFGLITSSCLAAGSALGKPVYITGGGVKVRGTGGHSPLTADLLGASSQQPQASHRYYLDYPAPVDGKPATDSDYDFASPYHQDQNVLEYSGGYAPLLSPQQEEFSDDRRAATTTGRRGSSMWSVWSGLGQQVLTGPRAQLRKERPMGWVSGQQPAGRASVNFSAGFRETRTPLQSAGTATQDIRRRSPRGGGNDEGFPPVPRAPQRWGSAAVPSTPHPEERSLEALRSSIIQQQLSEDAASAADRDKRVQNSEGVSYGKSPSNVELIPPYHNVNVGHNYNVSARNVDGGEDTEDWLSPRVAAWAPVGTPVTTAVLGSIMLCLILLV</sequence>
<proteinExistence type="predicted"/>
<keyword evidence="5" id="KW-1185">Reference proteome</keyword>
<feature type="region of interest" description="Disordered" evidence="1">
    <location>
        <begin position="173"/>
        <end position="226"/>
    </location>
</feature>
<feature type="non-terminal residue" evidence="4">
    <location>
        <position position="330"/>
    </location>
</feature>
<feature type="compositionally biased region" description="Polar residues" evidence="1">
    <location>
        <begin position="175"/>
        <end position="185"/>
    </location>
</feature>
<organism evidence="4 5">
    <name type="scientific">Meganyctiphanes norvegica</name>
    <name type="common">Northern krill</name>
    <name type="synonym">Thysanopoda norvegica</name>
    <dbReference type="NCBI Taxonomy" id="48144"/>
    <lineage>
        <taxon>Eukaryota</taxon>
        <taxon>Metazoa</taxon>
        <taxon>Ecdysozoa</taxon>
        <taxon>Arthropoda</taxon>
        <taxon>Crustacea</taxon>
        <taxon>Multicrustacea</taxon>
        <taxon>Malacostraca</taxon>
        <taxon>Eumalacostraca</taxon>
        <taxon>Eucarida</taxon>
        <taxon>Euphausiacea</taxon>
        <taxon>Euphausiidae</taxon>
        <taxon>Meganyctiphanes</taxon>
    </lineage>
</organism>
<keyword evidence="2" id="KW-1133">Transmembrane helix</keyword>
<feature type="region of interest" description="Disordered" evidence="1">
    <location>
        <begin position="104"/>
        <end position="124"/>
    </location>
</feature>
<dbReference type="AlphaFoldDB" id="A0AAV2PVK7"/>
<dbReference type="EMBL" id="CAXKWB010001329">
    <property type="protein sequence ID" value="CAL4064026.1"/>
    <property type="molecule type" value="Genomic_DNA"/>
</dbReference>
<name>A0AAV2PVK7_MEGNR</name>
<dbReference type="Proteomes" id="UP001497623">
    <property type="component" value="Unassembled WGS sequence"/>
</dbReference>
<comment type="caution">
    <text evidence="4">The sequence shown here is derived from an EMBL/GenBank/DDBJ whole genome shotgun (WGS) entry which is preliminary data.</text>
</comment>
<keyword evidence="2" id="KW-0472">Membrane</keyword>
<feature type="signal peptide" evidence="3">
    <location>
        <begin position="1"/>
        <end position="21"/>
    </location>
</feature>
<evidence type="ECO:0000313" key="5">
    <source>
        <dbReference type="Proteomes" id="UP001497623"/>
    </source>
</evidence>